<keyword evidence="2" id="KW-1185">Reference proteome</keyword>
<organism evidence="1">
    <name type="scientific">Brazilian cedratvirus IHUMI</name>
    <dbReference type="NCBI Taxonomy" id="2126980"/>
    <lineage>
        <taxon>Viruses</taxon>
        <taxon>Pithoviruses</taxon>
        <taxon>Orthocedratvirinae</taxon>
        <taxon>Alphacedratvirus</taxon>
        <taxon>Alphacedratvirus brasiliense</taxon>
    </lineage>
</organism>
<dbReference type="EMBL" id="LT994651">
    <property type="protein sequence ID" value="SPN79379.1"/>
    <property type="molecule type" value="Genomic_DNA"/>
</dbReference>
<evidence type="ECO:0000313" key="2">
    <source>
        <dbReference type="Proteomes" id="UP000273054"/>
    </source>
</evidence>
<reference evidence="1" key="1">
    <citation type="submission" date="2018-03" db="EMBL/GenBank/DDBJ databases">
        <authorList>
            <consortium name="Urmite Genomes"/>
        </authorList>
    </citation>
    <scope>NUCLEOTIDE SEQUENCE [LARGE SCALE GENOMIC DNA]</scope>
    <source>
        <strain evidence="1">IHUMI-27.7</strain>
    </source>
</reference>
<evidence type="ECO:0000313" key="1">
    <source>
        <dbReference type="EMBL" id="SPN79379.1"/>
    </source>
</evidence>
<dbReference type="Proteomes" id="UP000273054">
    <property type="component" value="Segment"/>
</dbReference>
<name>A0A2R8FEG0_9VIRU</name>
<proteinExistence type="predicted"/>
<accession>A0A2R8FEG0</accession>
<sequence length="121" mass="13575">LGTNRSLFTQHRSITFTKRENFVLLCSLSLSLSLSSPNVRTSFSPKVTKVEEGTNRSPLLSLYTQGYQTRRGYQSFSFALSAPKVTKVEEGEVGTNRSLTNQTRRGYQSFSFALSSPRLLK</sequence>
<feature type="non-terminal residue" evidence="1">
    <location>
        <position position="1"/>
    </location>
</feature>
<gene>
    <name evidence="1" type="ORF">BRZCDTV_307</name>
</gene>
<protein>
    <submittedName>
        <fullName evidence="1">Uncharacterized protein</fullName>
    </submittedName>
</protein>